<dbReference type="InterPro" id="IPR013766">
    <property type="entry name" value="Thioredoxin_domain"/>
</dbReference>
<keyword evidence="4" id="KW-0676">Redox-active center</keyword>
<dbReference type="PROSITE" id="PS51352">
    <property type="entry name" value="THIOREDOXIN_2"/>
    <property type="match status" value="1"/>
</dbReference>
<evidence type="ECO:0000256" key="1">
    <source>
        <dbReference type="ARBA" id="ARBA00004196"/>
    </source>
</evidence>
<dbReference type="InterPro" id="IPR025380">
    <property type="entry name" value="DUF4369"/>
</dbReference>
<dbReference type="SUPFAM" id="SSF52833">
    <property type="entry name" value="Thioredoxin-like"/>
    <property type="match status" value="1"/>
</dbReference>
<dbReference type="RefSeq" id="WP_168742406.1">
    <property type="nucleotide sequence ID" value="NZ_JABAHZ010000009.1"/>
</dbReference>
<dbReference type="EMBL" id="JABAHZ010000009">
    <property type="protein sequence ID" value="NLR82387.1"/>
    <property type="molecule type" value="Genomic_DNA"/>
</dbReference>
<dbReference type="InterPro" id="IPR012336">
    <property type="entry name" value="Thioredoxin-like_fold"/>
</dbReference>
<dbReference type="InterPro" id="IPR036249">
    <property type="entry name" value="Thioredoxin-like_sf"/>
</dbReference>
<comment type="subcellular location">
    <subcellularLocation>
        <location evidence="1">Cell envelope</location>
    </subcellularLocation>
</comment>
<dbReference type="Pfam" id="PF14289">
    <property type="entry name" value="DUF4369"/>
    <property type="match status" value="1"/>
</dbReference>
<comment type="caution">
    <text evidence="6">The sequence shown here is derived from an EMBL/GenBank/DDBJ whole genome shotgun (WGS) entry which is preliminary data.</text>
</comment>
<dbReference type="PANTHER" id="PTHR42852">
    <property type="entry name" value="THIOL:DISULFIDE INTERCHANGE PROTEIN DSBE"/>
    <property type="match status" value="1"/>
</dbReference>
<name>A0A847ST93_9BACT</name>
<keyword evidence="2" id="KW-0201">Cytochrome c-type biogenesis</keyword>
<evidence type="ECO:0000256" key="3">
    <source>
        <dbReference type="ARBA" id="ARBA00023157"/>
    </source>
</evidence>
<evidence type="ECO:0000256" key="4">
    <source>
        <dbReference type="ARBA" id="ARBA00023284"/>
    </source>
</evidence>
<dbReference type="PANTHER" id="PTHR42852:SF6">
    <property type="entry name" value="THIOL:DISULFIDE INTERCHANGE PROTEIN DSBE"/>
    <property type="match status" value="1"/>
</dbReference>
<dbReference type="InterPro" id="IPR050553">
    <property type="entry name" value="Thioredoxin_ResA/DsbE_sf"/>
</dbReference>
<feature type="domain" description="Thioredoxin" evidence="5">
    <location>
        <begin position="267"/>
        <end position="417"/>
    </location>
</feature>
<dbReference type="Proteomes" id="UP000552864">
    <property type="component" value="Unassembled WGS sequence"/>
</dbReference>
<dbReference type="Gene3D" id="3.40.30.10">
    <property type="entry name" value="Glutaredoxin"/>
    <property type="match status" value="1"/>
</dbReference>
<dbReference type="AlphaFoldDB" id="A0A847ST93"/>
<reference evidence="6 7" key="1">
    <citation type="submission" date="2020-04" db="EMBL/GenBank/DDBJ databases">
        <authorList>
            <person name="Yin C."/>
        </authorList>
    </citation>
    <scope>NUCLEOTIDE SEQUENCE [LARGE SCALE GENOMIC DNA]</scope>
    <source>
        <strain evidence="6 7">Ak56</strain>
    </source>
</reference>
<protein>
    <submittedName>
        <fullName evidence="6">AhpC/TSA family protein</fullName>
    </submittedName>
</protein>
<dbReference type="PROSITE" id="PS00194">
    <property type="entry name" value="THIOREDOXIN_1"/>
    <property type="match status" value="1"/>
</dbReference>
<organism evidence="6 7">
    <name type="scientific">Chitinophaga eiseniae</name>
    <dbReference type="NCBI Taxonomy" id="634771"/>
    <lineage>
        <taxon>Bacteria</taxon>
        <taxon>Pseudomonadati</taxon>
        <taxon>Bacteroidota</taxon>
        <taxon>Chitinophagia</taxon>
        <taxon>Chitinophagales</taxon>
        <taxon>Chitinophagaceae</taxon>
        <taxon>Chitinophaga</taxon>
    </lineage>
</organism>
<dbReference type="GO" id="GO:0030313">
    <property type="term" value="C:cell envelope"/>
    <property type="evidence" value="ECO:0007669"/>
    <property type="project" value="UniProtKB-SubCell"/>
</dbReference>
<accession>A0A847ST93</accession>
<dbReference type="CDD" id="cd02966">
    <property type="entry name" value="TlpA_like_family"/>
    <property type="match status" value="1"/>
</dbReference>
<keyword evidence="3" id="KW-1015">Disulfide bond</keyword>
<keyword evidence="7" id="KW-1185">Reference proteome</keyword>
<proteinExistence type="predicted"/>
<gene>
    <name evidence="6" type="ORF">HGH91_27470</name>
</gene>
<sequence>MNNISSSRAPYFSQRNVIRGLMTLALLFVFWGIQAQSNTQFFLRGEIKGLDSGKVYLYYRDDQNRGKLDSSVVKDGRFFLKGAIAEPCMAFITLKSLAEGPDIGSLNSGEIYLEPTLMYLSAAVNKFNEIILKGSATDKDRMRLRKLRAPITAIIAPVQERMSAIALLYKKDKKDSAVVLKKELKHEIDSLSSRLTSLYKEKDAVDSLFMIRHLHSYFTANILLRKVQAGTIGFTYASALLHSFPEKLKRSFVGTELSRKLTKVKLIPLGGETSNFVAINTTGDTISLRKYRGRKYVLLDFWASWCVPCRRLTPDLKAIYQQYRDHLEIIGISFDARQTDLRKAMVQDSIEWPQIMQNDQHVRIDPVDKLISDRFFVDGFPFLLLIDKEGKLVKKFGSGVDAVPAYQITSEISKLIH</sequence>
<dbReference type="Pfam" id="PF13905">
    <property type="entry name" value="Thioredoxin_8"/>
    <property type="match status" value="1"/>
</dbReference>
<evidence type="ECO:0000259" key="5">
    <source>
        <dbReference type="PROSITE" id="PS51352"/>
    </source>
</evidence>
<evidence type="ECO:0000313" key="7">
    <source>
        <dbReference type="Proteomes" id="UP000552864"/>
    </source>
</evidence>
<evidence type="ECO:0000313" key="6">
    <source>
        <dbReference type="EMBL" id="NLR82387.1"/>
    </source>
</evidence>
<dbReference type="GO" id="GO:0017004">
    <property type="term" value="P:cytochrome complex assembly"/>
    <property type="evidence" value="ECO:0007669"/>
    <property type="project" value="UniProtKB-KW"/>
</dbReference>
<dbReference type="InterPro" id="IPR017937">
    <property type="entry name" value="Thioredoxin_CS"/>
</dbReference>
<evidence type="ECO:0000256" key="2">
    <source>
        <dbReference type="ARBA" id="ARBA00022748"/>
    </source>
</evidence>